<evidence type="ECO:0000313" key="5">
    <source>
        <dbReference type="Proteomes" id="UP001499974"/>
    </source>
</evidence>
<reference evidence="5" key="1">
    <citation type="journal article" date="2019" name="Int. J. Syst. Evol. Microbiol.">
        <title>The Global Catalogue of Microorganisms (GCM) 10K type strain sequencing project: providing services to taxonomists for standard genome sequencing and annotation.</title>
        <authorList>
            <consortium name="The Broad Institute Genomics Platform"/>
            <consortium name="The Broad Institute Genome Sequencing Center for Infectious Disease"/>
            <person name="Wu L."/>
            <person name="Ma J."/>
        </authorList>
    </citation>
    <scope>NUCLEOTIDE SEQUENCE [LARGE SCALE GENOMIC DNA]</scope>
    <source>
        <strain evidence="5">JCM 18531</strain>
    </source>
</reference>
<keyword evidence="2" id="KW-0067">ATP-binding</keyword>
<comment type="caution">
    <text evidence="4">The sequence shown here is derived from an EMBL/GenBank/DDBJ whole genome shotgun (WGS) entry which is preliminary data.</text>
</comment>
<dbReference type="SMART" id="SM00421">
    <property type="entry name" value="HTH_LUXR"/>
    <property type="match status" value="1"/>
</dbReference>
<evidence type="ECO:0000313" key="4">
    <source>
        <dbReference type="EMBL" id="GAA4718197.1"/>
    </source>
</evidence>
<dbReference type="InterPro" id="IPR041664">
    <property type="entry name" value="AAA_16"/>
</dbReference>
<dbReference type="InterPro" id="IPR000792">
    <property type="entry name" value="Tscrpt_reg_LuxR_C"/>
</dbReference>
<dbReference type="PROSITE" id="PS50043">
    <property type="entry name" value="HTH_LUXR_2"/>
    <property type="match status" value="1"/>
</dbReference>
<dbReference type="InterPro" id="IPR036388">
    <property type="entry name" value="WH-like_DNA-bd_sf"/>
</dbReference>
<dbReference type="PANTHER" id="PTHR16305:SF35">
    <property type="entry name" value="TRANSCRIPTIONAL ACTIVATOR DOMAIN"/>
    <property type="match status" value="1"/>
</dbReference>
<evidence type="ECO:0000256" key="2">
    <source>
        <dbReference type="ARBA" id="ARBA00022840"/>
    </source>
</evidence>
<keyword evidence="5" id="KW-1185">Reference proteome</keyword>
<sequence>MLRGEAGIGKTALLSYVEDSASGCQVARVVGVEAEAELAFGGLHQLCAPFKDYFGRLPDPQRLALETAFGLSAGSPPDRFLVGLAVLNLLAEVAEVQPLVCLVDDAQWMDHVSAQTLAFVARRLLAERVLLVFATRPSSGGPLEALPHLDVAGLADYDALVLLASVTPGRFDERVRDRILAEARGNPLALLELPRGLTTAELAGDVDDVDDQPLPGQLEKGFLRRLRALGPDAQRLLLVAAAEPVGDVVMLRRAAETLGIDLDAAAAEAEAADLVTLRSMTRFRHPLVRSIAYRAASPEQRREVHQALAGATDPDFDPDRQAWHLASAASVADEHVASGLEQAAERARSRGGVAASAAFLDRAAQLTPDPTRRGIRALAAASAKSQAGAYAEALELLDGALLTPLGDRDRAQADLVRGQVLFASQSASAGLPLLLASAHRLETLDPDLAKATYRDAMYAAFTAGQLPGGEGLEEVAAAVLRMTPAEPPTRSDLLLTGVAMVYTDGYAAGAPLVLEALSAYRTGGVGAADLGWLPLACRMAHNFWDFESWSVLSAATVDLARDLGALALLPSALLLRLANRMYAGDLATARALVDEATNIGDVTGAGFFAHYCALVVAPWSGDETSTRAAIDLIVHDPLLSTEGKVLTATEWAAAVLYNGLERWDDALVAARRGAAYPKEMGLSFWAMVEGVEAAARLGRPEEATEIARALVELAEAAGTDWALGTAALMTAEVSDDEVAEAHYRVAVERLSSTGVDMELARTHLLYGEWLVRTGRAAEARSNLHLAHDLLARMGATAFVERARRALAAAGTPAADHSPQAVVRTVDSLTPKESQIARLAADGLTNPEIGARLYISAHTVEWHLRKVFAKLGIRSRRDIGAVLVSETPA</sequence>
<dbReference type="CDD" id="cd06170">
    <property type="entry name" value="LuxR_C_like"/>
    <property type="match status" value="1"/>
</dbReference>
<evidence type="ECO:0000256" key="1">
    <source>
        <dbReference type="ARBA" id="ARBA00022741"/>
    </source>
</evidence>
<gene>
    <name evidence="4" type="ORF">GCM10023349_42650</name>
</gene>
<dbReference type="SUPFAM" id="SSF46894">
    <property type="entry name" value="C-terminal effector domain of the bipartite response regulators"/>
    <property type="match status" value="1"/>
</dbReference>
<protein>
    <submittedName>
        <fullName evidence="4">LuxR family transcriptional regulator</fullName>
    </submittedName>
</protein>
<dbReference type="InterPro" id="IPR016032">
    <property type="entry name" value="Sig_transdc_resp-reg_C-effctor"/>
</dbReference>
<name>A0ABP8XZY4_9ACTN</name>
<evidence type="ECO:0000259" key="3">
    <source>
        <dbReference type="PROSITE" id="PS50043"/>
    </source>
</evidence>
<accession>A0ABP8XZY4</accession>
<dbReference type="PANTHER" id="PTHR16305">
    <property type="entry name" value="TESTICULAR SOLUBLE ADENYLYL CYCLASE"/>
    <property type="match status" value="1"/>
</dbReference>
<proteinExistence type="predicted"/>
<keyword evidence="1" id="KW-0547">Nucleotide-binding</keyword>
<organism evidence="4 5">
    <name type="scientific">Nocardioides conyzicola</name>
    <dbReference type="NCBI Taxonomy" id="1651781"/>
    <lineage>
        <taxon>Bacteria</taxon>
        <taxon>Bacillati</taxon>
        <taxon>Actinomycetota</taxon>
        <taxon>Actinomycetes</taxon>
        <taxon>Propionibacteriales</taxon>
        <taxon>Nocardioidaceae</taxon>
        <taxon>Nocardioides</taxon>
    </lineage>
</organism>
<dbReference type="Pfam" id="PF00196">
    <property type="entry name" value="GerE"/>
    <property type="match status" value="1"/>
</dbReference>
<dbReference type="InterPro" id="IPR011990">
    <property type="entry name" value="TPR-like_helical_dom_sf"/>
</dbReference>
<dbReference type="EMBL" id="BAABKM010000004">
    <property type="protein sequence ID" value="GAA4718197.1"/>
    <property type="molecule type" value="Genomic_DNA"/>
</dbReference>
<dbReference type="SUPFAM" id="SSF48452">
    <property type="entry name" value="TPR-like"/>
    <property type="match status" value="1"/>
</dbReference>
<feature type="domain" description="HTH luxR-type" evidence="3">
    <location>
        <begin position="821"/>
        <end position="886"/>
    </location>
</feature>
<dbReference type="InterPro" id="IPR027417">
    <property type="entry name" value="P-loop_NTPase"/>
</dbReference>
<dbReference type="Proteomes" id="UP001499974">
    <property type="component" value="Unassembled WGS sequence"/>
</dbReference>
<dbReference type="Gene3D" id="1.10.10.10">
    <property type="entry name" value="Winged helix-like DNA-binding domain superfamily/Winged helix DNA-binding domain"/>
    <property type="match status" value="1"/>
</dbReference>
<dbReference type="Pfam" id="PF13191">
    <property type="entry name" value="AAA_16"/>
    <property type="match status" value="1"/>
</dbReference>
<dbReference type="SUPFAM" id="SSF52540">
    <property type="entry name" value="P-loop containing nucleoside triphosphate hydrolases"/>
    <property type="match status" value="1"/>
</dbReference>
<dbReference type="PRINTS" id="PR00038">
    <property type="entry name" value="HTHLUXR"/>
</dbReference>